<sequence>MFRVVKLVTLGSAPVLTFGLVKAETHDAATPTSHLIKPKDLPLYPVEGQAAAEWELVPENRESNALENSFAVVRRQIWKWSDSFQGAVDTTKNVYHKVETTSQAIITYIKTEEGFFPRAGVIGLAGLTGIVLARKGGVFRKTIYSGGLMTATAALCYPYKAVQISQAEYNWVKDKLTTLYNSESSSKVSPSEEDKSKEGEETKSDSNTPLNANDTSSGDQETNVSISKGEGASPEKDFGQSNPADKDMYTTRS</sequence>
<feature type="compositionally biased region" description="Basic and acidic residues" evidence="8">
    <location>
        <begin position="233"/>
        <end position="253"/>
    </location>
</feature>
<keyword evidence="7" id="KW-0999">Mitochondrion inner membrane</keyword>
<keyword evidence="6" id="KW-0472">Membrane</keyword>
<comment type="subcellular location">
    <subcellularLocation>
        <location evidence="7">Mitochondrion inner membrane</location>
    </subcellularLocation>
    <subcellularLocation>
        <location evidence="1">Mitochondrion membrane</location>
    </subcellularLocation>
</comment>
<keyword evidence="9" id="KW-0732">Signal</keyword>
<dbReference type="EMBL" id="JAIZAY010000022">
    <property type="protein sequence ID" value="KAJ8020492.1"/>
    <property type="molecule type" value="Genomic_DNA"/>
</dbReference>
<protein>
    <recommendedName>
        <fullName evidence="7">MICOS complex subunit</fullName>
    </recommendedName>
</protein>
<evidence type="ECO:0000313" key="10">
    <source>
        <dbReference type="EMBL" id="KAJ8020492.1"/>
    </source>
</evidence>
<comment type="caution">
    <text evidence="10">The sequence shown here is derived from an EMBL/GenBank/DDBJ whole genome shotgun (WGS) entry which is preliminary data.</text>
</comment>
<keyword evidence="3" id="KW-0812">Transmembrane</keyword>
<feature type="region of interest" description="Disordered" evidence="8">
    <location>
        <begin position="182"/>
        <end position="253"/>
    </location>
</feature>
<evidence type="ECO:0000313" key="11">
    <source>
        <dbReference type="Proteomes" id="UP001152320"/>
    </source>
</evidence>
<evidence type="ECO:0000256" key="1">
    <source>
        <dbReference type="ARBA" id="ARBA00004325"/>
    </source>
</evidence>
<accession>A0A9Q1BDD2</accession>
<dbReference type="Pfam" id="PF09769">
    <property type="entry name" value="ApoO"/>
    <property type="match status" value="1"/>
</dbReference>
<keyword evidence="5 7" id="KW-0496">Mitochondrion</keyword>
<gene>
    <name evidence="10" type="ORF">HOLleu_40096</name>
</gene>
<evidence type="ECO:0000256" key="3">
    <source>
        <dbReference type="ARBA" id="ARBA00022692"/>
    </source>
</evidence>
<dbReference type="OrthoDB" id="5973346at2759"/>
<dbReference type="GO" id="GO:0042407">
    <property type="term" value="P:cristae formation"/>
    <property type="evidence" value="ECO:0007669"/>
    <property type="project" value="InterPro"/>
</dbReference>
<proteinExistence type="inferred from homology"/>
<comment type="subunit">
    <text evidence="7">Component of the mitochondrial contact site and cristae organizing system (MICOS) complex.</text>
</comment>
<evidence type="ECO:0000256" key="9">
    <source>
        <dbReference type="SAM" id="SignalP"/>
    </source>
</evidence>
<dbReference type="GO" id="GO:0061617">
    <property type="term" value="C:MICOS complex"/>
    <property type="evidence" value="ECO:0007669"/>
    <property type="project" value="UniProtKB-UniRule"/>
</dbReference>
<dbReference type="Proteomes" id="UP001152320">
    <property type="component" value="Chromosome 22"/>
</dbReference>
<feature type="chain" id="PRO_5040423740" description="MICOS complex subunit" evidence="9">
    <location>
        <begin position="24"/>
        <end position="253"/>
    </location>
</feature>
<comment type="function">
    <text evidence="7">Component of the MICOS complex, a large protein complex of the mitochondrial inner membrane that plays crucial roles in the maintenance of crista junctions, inner membrane architecture, and formation of contact sites to the outer membrane.</text>
</comment>
<name>A0A9Q1BDD2_HOLLE</name>
<comment type="similarity">
    <text evidence="2">Belongs to the apolipoprotein O/MICOS complex subunit Mic27 family.</text>
</comment>
<reference evidence="10" key="1">
    <citation type="submission" date="2021-10" db="EMBL/GenBank/DDBJ databases">
        <title>Tropical sea cucumber genome reveals ecological adaptation and Cuvierian tubules defense mechanism.</title>
        <authorList>
            <person name="Chen T."/>
        </authorList>
    </citation>
    <scope>NUCLEOTIDE SEQUENCE</scope>
    <source>
        <strain evidence="10">Nanhai2018</strain>
        <tissue evidence="10">Muscle</tissue>
    </source>
</reference>
<feature type="compositionally biased region" description="Polar residues" evidence="8">
    <location>
        <begin position="205"/>
        <end position="226"/>
    </location>
</feature>
<dbReference type="AlphaFoldDB" id="A0A9Q1BDD2"/>
<feature type="signal peptide" evidence="9">
    <location>
        <begin position="1"/>
        <end position="23"/>
    </location>
</feature>
<dbReference type="InterPro" id="IPR019166">
    <property type="entry name" value="MIC26/MIC27"/>
</dbReference>
<evidence type="ECO:0000256" key="7">
    <source>
        <dbReference type="RuleBase" id="RU363021"/>
    </source>
</evidence>
<organism evidence="10 11">
    <name type="scientific">Holothuria leucospilota</name>
    <name type="common">Black long sea cucumber</name>
    <name type="synonym">Mertensiothuria leucospilota</name>
    <dbReference type="NCBI Taxonomy" id="206669"/>
    <lineage>
        <taxon>Eukaryota</taxon>
        <taxon>Metazoa</taxon>
        <taxon>Echinodermata</taxon>
        <taxon>Eleutherozoa</taxon>
        <taxon>Echinozoa</taxon>
        <taxon>Holothuroidea</taxon>
        <taxon>Aspidochirotacea</taxon>
        <taxon>Aspidochirotida</taxon>
        <taxon>Holothuriidae</taxon>
        <taxon>Holothuria</taxon>
    </lineage>
</organism>
<evidence type="ECO:0000256" key="6">
    <source>
        <dbReference type="ARBA" id="ARBA00023136"/>
    </source>
</evidence>
<evidence type="ECO:0000256" key="5">
    <source>
        <dbReference type="ARBA" id="ARBA00023128"/>
    </source>
</evidence>
<evidence type="ECO:0000256" key="2">
    <source>
        <dbReference type="ARBA" id="ARBA00010904"/>
    </source>
</evidence>
<keyword evidence="11" id="KW-1185">Reference proteome</keyword>
<feature type="compositionally biased region" description="Basic and acidic residues" evidence="8">
    <location>
        <begin position="190"/>
        <end position="204"/>
    </location>
</feature>
<dbReference type="InterPro" id="IPR033182">
    <property type="entry name" value="MIC26/MIC27_animal"/>
</dbReference>
<evidence type="ECO:0000256" key="8">
    <source>
        <dbReference type="SAM" id="MobiDB-lite"/>
    </source>
</evidence>
<keyword evidence="4" id="KW-1133">Transmembrane helix</keyword>
<evidence type="ECO:0000256" key="4">
    <source>
        <dbReference type="ARBA" id="ARBA00022989"/>
    </source>
</evidence>
<dbReference type="PANTHER" id="PTHR14564">
    <property type="entry name" value="MICOS COMPLEX SUBUNIT MIC26 / MIC27 FAMILY MEMBER"/>
    <property type="match status" value="1"/>
</dbReference>